<accession>A0A9D7XD79</accession>
<reference evidence="1 2" key="1">
    <citation type="submission" date="2020-10" db="EMBL/GenBank/DDBJ databases">
        <title>Connecting structure to function with the recovery of over 1000 high-quality activated sludge metagenome-assembled genomes encoding full-length rRNA genes using long-read sequencing.</title>
        <authorList>
            <person name="Singleton C.M."/>
            <person name="Petriglieri F."/>
            <person name="Kristensen J.M."/>
            <person name="Kirkegaard R.H."/>
            <person name="Michaelsen T.Y."/>
            <person name="Andersen M.H."/>
            <person name="Karst S.M."/>
            <person name="Dueholm M.S."/>
            <person name="Nielsen P.H."/>
            <person name="Albertsen M."/>
        </authorList>
    </citation>
    <scope>NUCLEOTIDE SEQUENCE [LARGE SCALE GENOMIC DNA]</scope>
    <source>
        <strain evidence="1">Ribe_18-Q3-R11-54_BAT3C.373</strain>
    </source>
</reference>
<organism evidence="1 2">
    <name type="scientific">Candidatus Defluviibacterium haderslevense</name>
    <dbReference type="NCBI Taxonomy" id="2981993"/>
    <lineage>
        <taxon>Bacteria</taxon>
        <taxon>Pseudomonadati</taxon>
        <taxon>Bacteroidota</taxon>
        <taxon>Saprospiria</taxon>
        <taxon>Saprospirales</taxon>
        <taxon>Saprospiraceae</taxon>
        <taxon>Candidatus Defluviibacterium</taxon>
    </lineage>
</organism>
<dbReference type="InterPro" id="IPR026444">
    <property type="entry name" value="Secre_tail"/>
</dbReference>
<dbReference type="Proteomes" id="UP000808349">
    <property type="component" value="Unassembled WGS sequence"/>
</dbReference>
<sequence>MKYLPILFFALITNYIYSQEEYPTIGSKWTFEIVDGSIGGGHAYIKYGTKQILDTVNTNGKRVYYWGYLDSMYLENGKMFFWDNGLKSYEMNYDFNSTTNYEIKYFDISRRNVQIAKVKVDSIYNTILFLDTIQTQLLRISNNGSYPDDAAFIVYKNIGASKYDVRLHLGYGLQDNQFNDKLRCFKSNSISYNFQYYPCDSIWFSRGSINTFGTEQNQLTINPNPTSDLIHISGTEKDLAFILYDLQGKKISSGMTINREINIPFTGVFIVKFHLDNGYVMKKVVRI</sequence>
<protein>
    <submittedName>
        <fullName evidence="1">T9SS type A sorting domain-containing protein</fullName>
    </submittedName>
</protein>
<proteinExistence type="predicted"/>
<gene>
    <name evidence="1" type="ORF">IPO85_02270</name>
</gene>
<name>A0A9D7XD79_9BACT</name>
<dbReference type="EMBL" id="JADKFW010000004">
    <property type="protein sequence ID" value="MBK9716350.1"/>
    <property type="molecule type" value="Genomic_DNA"/>
</dbReference>
<evidence type="ECO:0000313" key="2">
    <source>
        <dbReference type="Proteomes" id="UP000808349"/>
    </source>
</evidence>
<dbReference type="NCBIfam" id="TIGR04183">
    <property type="entry name" value="Por_Secre_tail"/>
    <property type="match status" value="1"/>
</dbReference>
<dbReference type="AlphaFoldDB" id="A0A9D7XD79"/>
<evidence type="ECO:0000313" key="1">
    <source>
        <dbReference type="EMBL" id="MBK9716350.1"/>
    </source>
</evidence>
<comment type="caution">
    <text evidence="1">The sequence shown here is derived from an EMBL/GenBank/DDBJ whole genome shotgun (WGS) entry which is preliminary data.</text>
</comment>